<dbReference type="PRINTS" id="PR00237">
    <property type="entry name" value="GPCRRHODOPSN"/>
</dbReference>
<dbReference type="AlphaFoldDB" id="A0A8X7X6M8"/>
<evidence type="ECO:0000256" key="13">
    <source>
        <dbReference type="ARBA" id="ARBA00029815"/>
    </source>
</evidence>
<feature type="non-terminal residue" evidence="17">
    <location>
        <position position="1"/>
    </location>
</feature>
<reference evidence="17 18" key="1">
    <citation type="journal article" date="2021" name="Cell">
        <title>Tracing the genetic footprints of vertebrate landing in non-teleost ray-finned fishes.</title>
        <authorList>
            <person name="Bi X."/>
            <person name="Wang K."/>
            <person name="Yang L."/>
            <person name="Pan H."/>
            <person name="Jiang H."/>
            <person name="Wei Q."/>
            <person name="Fang M."/>
            <person name="Yu H."/>
            <person name="Zhu C."/>
            <person name="Cai Y."/>
            <person name="He Y."/>
            <person name="Gan X."/>
            <person name="Zeng H."/>
            <person name="Yu D."/>
            <person name="Zhu Y."/>
            <person name="Jiang H."/>
            <person name="Qiu Q."/>
            <person name="Yang H."/>
            <person name="Zhang Y.E."/>
            <person name="Wang W."/>
            <person name="Zhu M."/>
            <person name="He S."/>
            <person name="Zhang G."/>
        </authorList>
    </citation>
    <scope>NUCLEOTIDE SEQUENCE [LARGE SCALE GENOMIC DNA]</scope>
    <source>
        <strain evidence="17">Bchr_013</strain>
    </source>
</reference>
<dbReference type="EMBL" id="JAATIS010004058">
    <property type="protein sequence ID" value="KAG2461965.1"/>
    <property type="molecule type" value="Genomic_DNA"/>
</dbReference>
<evidence type="ECO:0000256" key="14">
    <source>
        <dbReference type="SAM" id="MobiDB-lite"/>
    </source>
</evidence>
<evidence type="ECO:0000256" key="8">
    <source>
        <dbReference type="ARBA" id="ARBA00023136"/>
    </source>
</evidence>
<sequence length="416" mass="45138">MNASFNNNSDPASEYDAGYFVVPIFMFAIGVVGNIIAIAVLSRSKKERRESAFYTLVCGLAVTDLLGTCLASPLTIFTYMNGTSLEDQALCEFDSFLLLFFGVTGLSIICAMSGERYLAISRPYLYQRKVSTTGARRLLCAIYAINALFCALPALGMGKSVLQKSETWCFIDWRSSEPLQVSYSFLYAGTSSLLIAATLAFNVAVCGTLLAMQKGARCRRGQMNGPGTSEAEVQMMVLLVVTSVVVLFCSTPLVVRVFVNQIMQPMPVKDISDSADLTAIRIASVNPILDPWIYILLRRSVFRCVLGLAKGAFRHRKNSLALGHGHPLAYLNASKSHVPVLLRLEIFNREELNTREHPEAETCGSADTSTTFVGDDGGEEQPLPTAAEPTAEIHKTVKCPEGASLGHSSLLCPATT</sequence>
<dbReference type="GO" id="GO:0071380">
    <property type="term" value="P:cellular response to prostaglandin E stimulus"/>
    <property type="evidence" value="ECO:0007669"/>
    <property type="project" value="TreeGrafter"/>
</dbReference>
<dbReference type="GO" id="GO:0050728">
    <property type="term" value="P:negative regulation of inflammatory response"/>
    <property type="evidence" value="ECO:0007669"/>
    <property type="project" value="TreeGrafter"/>
</dbReference>
<proteinExistence type="predicted"/>
<feature type="transmembrane region" description="Helical" evidence="15">
    <location>
        <begin position="185"/>
        <end position="212"/>
    </location>
</feature>
<dbReference type="OrthoDB" id="5959154at2759"/>
<comment type="subcellular location">
    <subcellularLocation>
        <location evidence="1">Cell membrane</location>
        <topology evidence="1">Multi-pass membrane protein</topology>
    </subcellularLocation>
</comment>
<keyword evidence="7" id="KW-0297">G-protein coupled receptor</keyword>
<evidence type="ECO:0000256" key="3">
    <source>
        <dbReference type="ARBA" id="ARBA00022475"/>
    </source>
</evidence>
<dbReference type="Proteomes" id="UP000886611">
    <property type="component" value="Unassembled WGS sequence"/>
</dbReference>
<keyword evidence="9" id="KW-1015">Disulfide bond</keyword>
<dbReference type="PRINTS" id="PR01788">
    <property type="entry name" value="PROSTANOIDR"/>
</dbReference>
<feature type="non-terminal residue" evidence="17">
    <location>
        <position position="416"/>
    </location>
</feature>
<gene>
    <name evidence="17" type="primary">Ptger4_2</name>
    <name evidence="17" type="ORF">GTO96_0018670</name>
</gene>
<comment type="caution">
    <text evidence="17">The sequence shown here is derived from an EMBL/GenBank/DDBJ whole genome shotgun (WGS) entry which is preliminary data.</text>
</comment>
<dbReference type="GO" id="GO:0004960">
    <property type="term" value="F:thromboxane receptor activity"/>
    <property type="evidence" value="ECO:0007669"/>
    <property type="project" value="UniProtKB-ARBA"/>
</dbReference>
<dbReference type="SUPFAM" id="SSF81321">
    <property type="entry name" value="Family A G protein-coupled receptor-like"/>
    <property type="match status" value="1"/>
</dbReference>
<dbReference type="Pfam" id="PF00001">
    <property type="entry name" value="7tm_1"/>
    <property type="match status" value="1"/>
</dbReference>
<evidence type="ECO:0000256" key="6">
    <source>
        <dbReference type="ARBA" id="ARBA00022989"/>
    </source>
</evidence>
<evidence type="ECO:0000256" key="11">
    <source>
        <dbReference type="ARBA" id="ARBA00023180"/>
    </source>
</evidence>
<accession>A0A8X7X6M8</accession>
<dbReference type="GO" id="GO:0007189">
    <property type="term" value="P:adenylate cyclase-activating G protein-coupled receptor signaling pathway"/>
    <property type="evidence" value="ECO:0007669"/>
    <property type="project" value="TreeGrafter"/>
</dbReference>
<dbReference type="PROSITE" id="PS50262">
    <property type="entry name" value="G_PROTEIN_RECEP_F1_2"/>
    <property type="match status" value="1"/>
</dbReference>
<dbReference type="InterPro" id="IPR017452">
    <property type="entry name" value="GPCR_Rhodpsn_7TM"/>
</dbReference>
<keyword evidence="11" id="KW-0325">Glycoprotein</keyword>
<evidence type="ECO:0000256" key="1">
    <source>
        <dbReference type="ARBA" id="ARBA00004651"/>
    </source>
</evidence>
<evidence type="ECO:0000256" key="7">
    <source>
        <dbReference type="ARBA" id="ARBA00023040"/>
    </source>
</evidence>
<dbReference type="GO" id="GO:0006954">
    <property type="term" value="P:inflammatory response"/>
    <property type="evidence" value="ECO:0007669"/>
    <property type="project" value="TreeGrafter"/>
</dbReference>
<feature type="transmembrane region" description="Helical" evidence="15">
    <location>
        <begin position="138"/>
        <end position="158"/>
    </location>
</feature>
<dbReference type="InterPro" id="IPR008365">
    <property type="entry name" value="Prostanoid_rcpt"/>
</dbReference>
<evidence type="ECO:0000256" key="4">
    <source>
        <dbReference type="ARBA" id="ARBA00022553"/>
    </source>
</evidence>
<evidence type="ECO:0000256" key="9">
    <source>
        <dbReference type="ARBA" id="ARBA00023157"/>
    </source>
</evidence>
<dbReference type="FunFam" id="1.20.1070.10:FF:000163">
    <property type="entry name" value="Thromboxane A2 receptor"/>
    <property type="match status" value="1"/>
</dbReference>
<feature type="region of interest" description="Disordered" evidence="14">
    <location>
        <begin position="355"/>
        <end position="390"/>
    </location>
</feature>
<evidence type="ECO:0000313" key="18">
    <source>
        <dbReference type="Proteomes" id="UP000886611"/>
    </source>
</evidence>
<dbReference type="GO" id="GO:0007204">
    <property type="term" value="P:positive regulation of cytosolic calcium ion concentration"/>
    <property type="evidence" value="ECO:0007669"/>
    <property type="project" value="TreeGrafter"/>
</dbReference>
<keyword evidence="12" id="KW-0807">Transducer</keyword>
<organism evidence="17 18">
    <name type="scientific">Polypterus senegalus</name>
    <name type="common">Senegal bichir</name>
    <dbReference type="NCBI Taxonomy" id="55291"/>
    <lineage>
        <taxon>Eukaryota</taxon>
        <taxon>Metazoa</taxon>
        <taxon>Chordata</taxon>
        <taxon>Craniata</taxon>
        <taxon>Vertebrata</taxon>
        <taxon>Euteleostomi</taxon>
        <taxon>Actinopterygii</taxon>
        <taxon>Polypteriformes</taxon>
        <taxon>Polypteridae</taxon>
        <taxon>Polypterus</taxon>
    </lineage>
</organism>
<evidence type="ECO:0000256" key="10">
    <source>
        <dbReference type="ARBA" id="ARBA00023170"/>
    </source>
</evidence>
<dbReference type="GO" id="GO:0004957">
    <property type="term" value="F:prostaglandin E receptor activity"/>
    <property type="evidence" value="ECO:0007669"/>
    <property type="project" value="InterPro"/>
</dbReference>
<feature type="transmembrane region" description="Helical" evidence="15">
    <location>
        <begin position="20"/>
        <end position="41"/>
    </location>
</feature>
<evidence type="ECO:0000256" key="15">
    <source>
        <dbReference type="SAM" id="Phobius"/>
    </source>
</evidence>
<feature type="transmembrane region" description="Helical" evidence="15">
    <location>
        <begin position="233"/>
        <end position="259"/>
    </location>
</feature>
<dbReference type="Gene3D" id="1.20.1070.10">
    <property type="entry name" value="Rhodopsin 7-helix transmembrane proteins"/>
    <property type="match status" value="1"/>
</dbReference>
<dbReference type="GO" id="GO:0005886">
    <property type="term" value="C:plasma membrane"/>
    <property type="evidence" value="ECO:0007669"/>
    <property type="project" value="UniProtKB-SubCell"/>
</dbReference>
<evidence type="ECO:0000256" key="12">
    <source>
        <dbReference type="ARBA" id="ARBA00023224"/>
    </source>
</evidence>
<protein>
    <recommendedName>
        <fullName evidence="2">Thromboxane A2 receptor</fullName>
    </recommendedName>
    <alternativeName>
        <fullName evidence="13">Prostanoid TP receptor</fullName>
    </alternativeName>
</protein>
<feature type="domain" description="G-protein coupled receptors family 1 profile" evidence="16">
    <location>
        <begin position="33"/>
        <end position="294"/>
    </location>
</feature>
<evidence type="ECO:0000256" key="5">
    <source>
        <dbReference type="ARBA" id="ARBA00022692"/>
    </source>
</evidence>
<keyword evidence="10" id="KW-0675">Receptor</keyword>
<dbReference type="InterPro" id="IPR000276">
    <property type="entry name" value="GPCR_Rhodpsn"/>
</dbReference>
<dbReference type="InterPro" id="IPR001758">
    <property type="entry name" value="Prost_EP4_rcpt"/>
</dbReference>
<keyword evidence="8 15" id="KW-0472">Membrane</keyword>
<dbReference type="PANTHER" id="PTHR11866">
    <property type="entry name" value="G-PROTEIN COUPLED RECEPTOR FAMILY 1 MEMBER"/>
    <property type="match status" value="1"/>
</dbReference>
<keyword evidence="18" id="KW-1185">Reference proteome</keyword>
<name>A0A8X7X6M8_POLSE</name>
<feature type="transmembrane region" description="Helical" evidence="15">
    <location>
        <begin position="53"/>
        <end position="76"/>
    </location>
</feature>
<dbReference type="PRINTS" id="PR00586">
    <property type="entry name" value="PRSTNOIDEP4R"/>
</dbReference>
<feature type="transmembrane region" description="Helical" evidence="15">
    <location>
        <begin position="96"/>
        <end position="118"/>
    </location>
</feature>
<evidence type="ECO:0000313" key="17">
    <source>
        <dbReference type="EMBL" id="KAG2461965.1"/>
    </source>
</evidence>
<keyword evidence="4" id="KW-0597">Phosphoprotein</keyword>
<evidence type="ECO:0000256" key="2">
    <source>
        <dbReference type="ARBA" id="ARBA00017628"/>
    </source>
</evidence>
<keyword evidence="3" id="KW-1003">Cell membrane</keyword>
<keyword evidence="5 15" id="KW-0812">Transmembrane</keyword>
<keyword evidence="6 15" id="KW-1133">Transmembrane helix</keyword>
<evidence type="ECO:0000259" key="16">
    <source>
        <dbReference type="PROSITE" id="PS50262"/>
    </source>
</evidence>
<dbReference type="PANTHER" id="PTHR11866:SF31">
    <property type="entry name" value="G-PROTEIN COUPLED RECEPTORS FAMILY 1 PROFILE DOMAIN-CONTAINING PROTEIN"/>
    <property type="match status" value="1"/>
</dbReference>